<evidence type="ECO:0000313" key="8">
    <source>
        <dbReference type="EMBL" id="PXA03773.1"/>
    </source>
</evidence>
<evidence type="ECO:0000256" key="6">
    <source>
        <dbReference type="HAMAP-Rule" id="MF_00277"/>
    </source>
</evidence>
<dbReference type="FunCoup" id="A0A317ZHR4">
    <property type="interactions" value="149"/>
</dbReference>
<dbReference type="GO" id="GO:0006808">
    <property type="term" value="P:regulation of nitrogen utilization"/>
    <property type="evidence" value="ECO:0007669"/>
    <property type="project" value="UniProtKB-UniRule"/>
</dbReference>
<evidence type="ECO:0000256" key="3">
    <source>
        <dbReference type="ARBA" id="ARBA00022801"/>
    </source>
</evidence>
<evidence type="ECO:0000256" key="1">
    <source>
        <dbReference type="ARBA" id="ARBA00022679"/>
    </source>
</evidence>
<feature type="domain" description="ACT" evidence="7">
    <location>
        <begin position="739"/>
        <end position="820"/>
    </location>
</feature>
<dbReference type="InterPro" id="IPR013546">
    <property type="entry name" value="PII_UdlTrfase/GS_AdlTrfase"/>
</dbReference>
<dbReference type="InterPro" id="IPR043519">
    <property type="entry name" value="NT_sf"/>
</dbReference>
<evidence type="ECO:0000313" key="9">
    <source>
        <dbReference type="Proteomes" id="UP000247099"/>
    </source>
</evidence>
<dbReference type="InterPro" id="IPR006674">
    <property type="entry name" value="HD_domain"/>
</dbReference>
<dbReference type="CDD" id="cd04873">
    <property type="entry name" value="ACT_UUR-ACR-like"/>
    <property type="match status" value="1"/>
</dbReference>
<dbReference type="GO" id="GO:0008882">
    <property type="term" value="F:[glutamate-ammonia-ligase] adenylyltransferase activity"/>
    <property type="evidence" value="ECO:0007669"/>
    <property type="project" value="InterPro"/>
</dbReference>
<feature type="region of interest" description="Uridylyltransferase" evidence="6">
    <location>
        <begin position="1"/>
        <end position="370"/>
    </location>
</feature>
<dbReference type="SUPFAM" id="SSF81891">
    <property type="entry name" value="Poly A polymerase C-terminal region-like"/>
    <property type="match status" value="1"/>
</dbReference>
<feature type="domain" description="ACT" evidence="7">
    <location>
        <begin position="856"/>
        <end position="930"/>
    </location>
</feature>
<dbReference type="InterPro" id="IPR010043">
    <property type="entry name" value="UTase/UR"/>
</dbReference>
<comment type="catalytic activity">
    <reaction evidence="6">
        <text>[protein-PII]-uridylyl-L-tyrosine + H2O = [protein-PII]-L-tyrosine + UMP + H(+)</text>
        <dbReference type="Rhea" id="RHEA:48600"/>
        <dbReference type="Rhea" id="RHEA-COMP:12147"/>
        <dbReference type="Rhea" id="RHEA-COMP:12148"/>
        <dbReference type="ChEBI" id="CHEBI:15377"/>
        <dbReference type="ChEBI" id="CHEBI:15378"/>
        <dbReference type="ChEBI" id="CHEBI:46858"/>
        <dbReference type="ChEBI" id="CHEBI:57865"/>
        <dbReference type="ChEBI" id="CHEBI:90602"/>
    </reaction>
</comment>
<dbReference type="SUPFAM" id="SSF81593">
    <property type="entry name" value="Nucleotidyltransferase substrate binding subunit/domain"/>
    <property type="match status" value="1"/>
</dbReference>
<dbReference type="EC" id="3.1.4.-" evidence="6"/>
<dbReference type="SUPFAM" id="SSF55021">
    <property type="entry name" value="ACT-like"/>
    <property type="match status" value="2"/>
</dbReference>
<evidence type="ECO:0000259" key="7">
    <source>
        <dbReference type="PROSITE" id="PS51671"/>
    </source>
</evidence>
<sequence>MPIQDNPLFRRLHKHAQKRLAFEPGVPRGQQLPAYKRYLELENTMLERYHRKGDSGLEVCQARAAMIDVIIENLFLAALNLYTTEHGKLPCKMAVLATGGYGRRELNPHSDIDIMFLYPDSATGKKLEHFQQVLAEEILYPLWDLGLKLGHASRNTKEAIAEAKKEIQSKNAILESRMICGSEHLYKRLHKKFKTYCQKDDPKGYIEQRLADEEERHAKAGNTIYLQEPDIKNGVGGLRDYQNILWMAYIKFGHRSLRELVRAKLLRADERKAMRQAYDLLLRTRTEVHLQNRRPTDKLLLEQQPKVAEQLGYRQKDIFERVEAFMKDYYSAARTIYHTSTMLKERMALAAENTNRISFREALRAHQHLPIKQIDGFQLHNKVLSADSKNVFKKDPVRFIRVFRYAQQFGAKMDADLRFLISHSLPLIDRNLINSPSAAKTFCTLLRAPGEVYDILMEMHELGVLGRYIPEFGDLTCMVQHEYYHRYTADIHVLHTIKHLDLVFSKHDEEYAHYEQELRKNDDPLLLYLTLLLHDIGKSEGIQGHALSGERIAKPILDRLLVPKDQQEQILFIIRSHLEMARFWQRFDLDDPETAASFANFIEDPQKLRFLYTHTYCDARGTAPTLWNGYKEMMHRTLYVRTLEQFEDDITLQTKRKDKIDMLHEEMLHRNIEGISTEEIEAHFSLLPERYFINTDEADIDLHLRMVNRLLSQIQNAESVGALSPIIDWQDDIDLSMSVVNVVTWDRAGLFYKLAGALSLAGVNIVSTKAISRNDHISIDTFYIIEPGGGTVRNAEAKEIFEKRLKEALIENKDLLPALQEFENKLASKSSNKDMLPAPFPPSVDVYHELSLKRTIIEVQATDRIGLLFQLARLISKRGFDISFARIATERGVAMDTFYIENVDHEEEAEETSNLLQLREELDEIVRASS</sequence>
<comment type="caution">
    <text evidence="6">Lacks conserved residue(s) required for the propagation of feature annotation.</text>
</comment>
<organism evidence="8 9">
    <name type="scientific">Coraliomargarita sinensis</name>
    <dbReference type="NCBI Taxonomy" id="2174842"/>
    <lineage>
        <taxon>Bacteria</taxon>
        <taxon>Pseudomonadati</taxon>
        <taxon>Verrucomicrobiota</taxon>
        <taxon>Opitutia</taxon>
        <taxon>Puniceicoccales</taxon>
        <taxon>Coraliomargaritaceae</taxon>
        <taxon>Coraliomargarita</taxon>
    </lineage>
</organism>
<keyword evidence="2 6" id="KW-0548">Nucleotidyltransferase</keyword>
<accession>A0A317ZHR4</accession>
<dbReference type="InterPro" id="IPR005190">
    <property type="entry name" value="GlnE_rpt_dom"/>
</dbReference>
<keyword evidence="9" id="KW-1185">Reference proteome</keyword>
<dbReference type="RefSeq" id="WP_110131470.1">
    <property type="nucleotide sequence ID" value="NZ_QHJQ01000007.1"/>
</dbReference>
<comment type="function">
    <text evidence="6">Modifies, by uridylylation and deuridylylation, the PII regulatory proteins (GlnB and homologs), in response to the nitrogen status of the cell that GlnD senses through the glutamine level. Under low glutamine levels, catalyzes the conversion of the PII proteins and UTP to PII-UMP and PPi, while under higher glutamine levels, GlnD hydrolyzes PII-UMP to PII and UMP (deuridylylation). Thus, controls uridylylation state and activity of the PII proteins, and plays an important role in the regulation of nitrogen metabolism.</text>
</comment>
<dbReference type="Pfam" id="PF08335">
    <property type="entry name" value="GlnD_UR_UTase"/>
    <property type="match status" value="1"/>
</dbReference>
<keyword evidence="4 6" id="KW-0460">Magnesium</keyword>
<dbReference type="GO" id="GO:0008081">
    <property type="term" value="F:phosphoric diester hydrolase activity"/>
    <property type="evidence" value="ECO:0007669"/>
    <property type="project" value="UniProtKB-UniRule"/>
</dbReference>
<dbReference type="PROSITE" id="PS51671">
    <property type="entry name" value="ACT"/>
    <property type="match status" value="2"/>
</dbReference>
<dbReference type="EMBL" id="QHJQ01000007">
    <property type="protein sequence ID" value="PXA03773.1"/>
    <property type="molecule type" value="Genomic_DNA"/>
</dbReference>
<dbReference type="PANTHER" id="PTHR47320:SF1">
    <property type="entry name" value="BIFUNCTIONAL URIDYLYLTRANSFERASE_URIDYLYL-REMOVING ENZYME"/>
    <property type="match status" value="1"/>
</dbReference>
<dbReference type="AlphaFoldDB" id="A0A317ZHR4"/>
<dbReference type="Pfam" id="PF01966">
    <property type="entry name" value="HD"/>
    <property type="match status" value="1"/>
</dbReference>
<dbReference type="CDD" id="cd04900">
    <property type="entry name" value="ACT_UUR-like_1"/>
    <property type="match status" value="1"/>
</dbReference>
<dbReference type="OrthoDB" id="9758038at2"/>
<dbReference type="HAMAP" id="MF_00277">
    <property type="entry name" value="PII_uridylyl_transf"/>
    <property type="match status" value="1"/>
</dbReference>
<gene>
    <name evidence="6 8" type="primary">glnD</name>
    <name evidence="8" type="ORF">DDZ13_10805</name>
</gene>
<dbReference type="EC" id="2.7.7.59" evidence="6"/>
<evidence type="ECO:0000256" key="2">
    <source>
        <dbReference type="ARBA" id="ARBA00022695"/>
    </source>
</evidence>
<keyword evidence="3 6" id="KW-0378">Hydrolase</keyword>
<dbReference type="GO" id="GO:0008773">
    <property type="term" value="F:[protein-PII] uridylyltransferase activity"/>
    <property type="evidence" value="ECO:0007669"/>
    <property type="project" value="UniProtKB-UniRule"/>
</dbReference>
<protein>
    <recommendedName>
        <fullName evidence="6">Bifunctional uridylyltransferase/uridylyl-removing enzyme</fullName>
        <shortName evidence="6">UTase/UR</shortName>
    </recommendedName>
    <alternativeName>
        <fullName evidence="6">Bifunctional [protein-PII] modification enzyme</fullName>
    </alternativeName>
    <alternativeName>
        <fullName evidence="6">Bifunctional nitrogen sensor protein</fullName>
    </alternativeName>
    <domain>
        <recommendedName>
            <fullName evidence="6">[Protein-PII] uridylyltransferase</fullName>
            <shortName evidence="6">PII uridylyltransferase</shortName>
            <shortName evidence="6">UTase</shortName>
            <ecNumber evidence="6">2.7.7.59</ecNumber>
        </recommendedName>
    </domain>
    <domain>
        <recommendedName>
            <fullName evidence="6">[Protein-PII]-UMP uridylyl-removing enzyme</fullName>
            <shortName evidence="6">UR</shortName>
            <ecNumber evidence="6">3.1.4.-</ecNumber>
        </recommendedName>
    </domain>
</protein>
<dbReference type="Gene3D" id="1.10.3090.10">
    <property type="entry name" value="cca-adding enzyme, domain 2"/>
    <property type="match status" value="1"/>
</dbReference>
<dbReference type="Proteomes" id="UP000247099">
    <property type="component" value="Unassembled WGS sequence"/>
</dbReference>
<dbReference type="InterPro" id="IPR045865">
    <property type="entry name" value="ACT-like_dom_sf"/>
</dbReference>
<dbReference type="PIRSF" id="PIRSF006288">
    <property type="entry name" value="PII_uridyltransf"/>
    <property type="match status" value="1"/>
</dbReference>
<reference evidence="8 9" key="1">
    <citation type="submission" date="2018-05" db="EMBL/GenBank/DDBJ databases">
        <title>Coraliomargarita sinensis sp. nov., isolated from a marine solar saltern.</title>
        <authorList>
            <person name="Zhou L.Y."/>
        </authorList>
    </citation>
    <scope>NUCLEOTIDE SEQUENCE [LARGE SCALE GENOMIC DNA]</scope>
    <source>
        <strain evidence="8 9">WN38</strain>
    </source>
</reference>
<dbReference type="Pfam" id="PF01842">
    <property type="entry name" value="ACT"/>
    <property type="match status" value="1"/>
</dbReference>
<keyword evidence="1 6" id="KW-0808">Transferase</keyword>
<dbReference type="InParanoid" id="A0A317ZHR4"/>
<dbReference type="Gene3D" id="1.20.120.330">
    <property type="entry name" value="Nucleotidyltransferases domain 2"/>
    <property type="match status" value="1"/>
</dbReference>
<dbReference type="SUPFAM" id="SSF81301">
    <property type="entry name" value="Nucleotidyltransferase"/>
    <property type="match status" value="1"/>
</dbReference>
<comment type="similarity">
    <text evidence="6">Belongs to the GlnD family.</text>
</comment>
<dbReference type="Pfam" id="PF03710">
    <property type="entry name" value="GlnE"/>
    <property type="match status" value="1"/>
</dbReference>
<name>A0A317ZHR4_9BACT</name>
<comment type="domain">
    <text evidence="6">Has four distinct domains: an N-terminal nucleotidyltransferase (NT) domain responsible for UTase activity, a central HD domain that encodes UR activity, and two C-terminal ACT domains that seem to have a role in glutamine sensing.</text>
</comment>
<dbReference type="PANTHER" id="PTHR47320">
    <property type="entry name" value="BIFUNCTIONAL URIDYLYLTRANSFERASE/URIDYLYL-REMOVING ENZYME"/>
    <property type="match status" value="1"/>
</dbReference>
<keyword evidence="5 6" id="KW-0511">Multifunctional enzyme</keyword>
<evidence type="ECO:0000256" key="4">
    <source>
        <dbReference type="ARBA" id="ARBA00022842"/>
    </source>
</evidence>
<dbReference type="InterPro" id="IPR002912">
    <property type="entry name" value="ACT_dom"/>
</dbReference>
<comment type="catalytic activity">
    <reaction evidence="6">
        <text>[protein-PII]-L-tyrosine + UTP = [protein-PII]-uridylyl-L-tyrosine + diphosphate</text>
        <dbReference type="Rhea" id="RHEA:13673"/>
        <dbReference type="Rhea" id="RHEA-COMP:12147"/>
        <dbReference type="Rhea" id="RHEA-COMP:12148"/>
        <dbReference type="ChEBI" id="CHEBI:33019"/>
        <dbReference type="ChEBI" id="CHEBI:46398"/>
        <dbReference type="ChEBI" id="CHEBI:46858"/>
        <dbReference type="ChEBI" id="CHEBI:90602"/>
        <dbReference type="EC" id="2.7.7.59"/>
    </reaction>
</comment>
<dbReference type="Gene3D" id="3.30.460.10">
    <property type="entry name" value="Beta Polymerase, domain 2"/>
    <property type="match status" value="1"/>
</dbReference>
<comment type="caution">
    <text evidence="8">The sequence shown here is derived from an EMBL/GenBank/DDBJ whole genome shotgun (WGS) entry which is preliminary data.</text>
</comment>
<evidence type="ECO:0000256" key="5">
    <source>
        <dbReference type="ARBA" id="ARBA00023268"/>
    </source>
</evidence>
<dbReference type="NCBIfam" id="TIGR01693">
    <property type="entry name" value="UTase_glnD"/>
    <property type="match status" value="1"/>
</dbReference>
<dbReference type="CDD" id="cd05401">
    <property type="entry name" value="NT_GlnE_GlnD_like"/>
    <property type="match status" value="1"/>
</dbReference>
<comment type="activity regulation">
    <text evidence="6">Uridylyltransferase (UTase) activity is inhibited by glutamine, while glutamine activates uridylyl-removing (UR) activity.</text>
</comment>
<comment type="cofactor">
    <cofactor evidence="6">
        <name>Mg(2+)</name>
        <dbReference type="ChEBI" id="CHEBI:18420"/>
    </cofactor>
</comment>
<proteinExistence type="inferred from homology"/>